<dbReference type="PANTHER" id="PTHR12526:SF600">
    <property type="entry name" value="GLYCOSYL TRANSFERASE GROUP 1"/>
    <property type="match status" value="1"/>
</dbReference>
<keyword evidence="1" id="KW-0808">Transferase</keyword>
<proteinExistence type="predicted"/>
<gene>
    <name evidence="1" type="ORF">HNQ99_002437</name>
</gene>
<dbReference type="AlphaFoldDB" id="A0A840HVN1"/>
<dbReference type="GO" id="GO:0016757">
    <property type="term" value="F:glycosyltransferase activity"/>
    <property type="evidence" value="ECO:0007669"/>
    <property type="project" value="TreeGrafter"/>
</dbReference>
<comment type="caution">
    <text evidence="1">The sequence shown here is derived from an EMBL/GenBank/DDBJ whole genome shotgun (WGS) entry which is preliminary data.</text>
</comment>
<evidence type="ECO:0000313" key="2">
    <source>
        <dbReference type="Proteomes" id="UP000575068"/>
    </source>
</evidence>
<reference evidence="1 2" key="1">
    <citation type="submission" date="2020-08" db="EMBL/GenBank/DDBJ databases">
        <title>Genomic Encyclopedia of Type Strains, Phase IV (KMG-IV): sequencing the most valuable type-strain genomes for metagenomic binning, comparative biology and taxonomic classification.</title>
        <authorList>
            <person name="Goeker M."/>
        </authorList>
    </citation>
    <scope>NUCLEOTIDE SEQUENCE [LARGE SCALE GENOMIC DNA]</scope>
    <source>
        <strain evidence="1 2">DSM 7465</strain>
    </source>
</reference>
<dbReference type="PANTHER" id="PTHR12526">
    <property type="entry name" value="GLYCOSYLTRANSFERASE"/>
    <property type="match status" value="1"/>
</dbReference>
<dbReference type="SUPFAM" id="SSF53756">
    <property type="entry name" value="UDP-Glycosyltransferase/glycogen phosphorylase"/>
    <property type="match status" value="1"/>
</dbReference>
<accession>A0A840HVN1</accession>
<dbReference type="Gene3D" id="3.40.50.2000">
    <property type="entry name" value="Glycogen Phosphorylase B"/>
    <property type="match status" value="2"/>
</dbReference>
<dbReference type="NCBIfam" id="TIGR03087">
    <property type="entry name" value="stp1"/>
    <property type="match status" value="1"/>
</dbReference>
<name>A0A840HVN1_9SPHN</name>
<dbReference type="EMBL" id="JACHOV010000009">
    <property type="protein sequence ID" value="MBB4642115.1"/>
    <property type="molecule type" value="Genomic_DNA"/>
</dbReference>
<organism evidence="1 2">
    <name type="scientific">Rhizorhapis suberifaciens</name>
    <name type="common">corky root of lettuce</name>
    <dbReference type="NCBI Taxonomy" id="13656"/>
    <lineage>
        <taxon>Bacteria</taxon>
        <taxon>Pseudomonadati</taxon>
        <taxon>Pseudomonadota</taxon>
        <taxon>Alphaproteobacteria</taxon>
        <taxon>Sphingomonadales</taxon>
        <taxon>Sphingomonadaceae</taxon>
        <taxon>Rhizorhapis</taxon>
    </lineage>
</organism>
<dbReference type="RefSeq" id="WP_184475893.1">
    <property type="nucleotide sequence ID" value="NZ_JACHOV010000009.1"/>
</dbReference>
<sequence>MIGEILFIAHRIPFPPDRGDKIRSWNIVKRLAQIAPVHIAAFADDAEDMAHADELAKVAASCRIILRNRGRAAAALRGLWGGRPLSVELFDYAKMHDYVTELLMERPIGAVFAYSSQAAQYVPKLPPSARFIMDFVDVDSEKYAAYGQAQSGPMAWINRREGRKLLAFEQQVAARANMSLLVSEAEAKLFRDLTGLGLNSIKALENGVDLDYFSPDAVFDALTVEQRGSGPLFVFTGQMDYRPNIEAVDGFARSSFVHIREHYPEARFVIVGRNPTVAVKGLASLPGVQVTGAVSDVRGWLSAADIVVAPLRLARGVQNKVLEAMAMARPVIASSQAAEGINATAGVHLMVAKCGADEVAMAIKLLNDRQAAARMGRAARQQMEERYSWDATLAELPAIVTGAHQPVAERVQVA</sequence>
<keyword evidence="2" id="KW-1185">Reference proteome</keyword>
<protein>
    <submittedName>
        <fullName evidence="1">Sugar transferase (PEP-CTERM/EpsH1 system associated)</fullName>
    </submittedName>
</protein>
<dbReference type="InterPro" id="IPR017521">
    <property type="entry name" value="Sugar_tfrase_PEP-CTERM_Stp1"/>
</dbReference>
<dbReference type="Proteomes" id="UP000575068">
    <property type="component" value="Unassembled WGS sequence"/>
</dbReference>
<evidence type="ECO:0000313" key="1">
    <source>
        <dbReference type="EMBL" id="MBB4642115.1"/>
    </source>
</evidence>
<dbReference type="Pfam" id="PF13692">
    <property type="entry name" value="Glyco_trans_1_4"/>
    <property type="match status" value="1"/>
</dbReference>
<dbReference type="CDD" id="cd03801">
    <property type="entry name" value="GT4_PimA-like"/>
    <property type="match status" value="1"/>
</dbReference>